<dbReference type="Proteomes" id="UP000003344">
    <property type="component" value="Unassembled WGS sequence"/>
</dbReference>
<sequence length="74" mass="8555">MLIYTLQTGDTYRSSEKTVTFFQTTFSVKNSKPLRKAVKYAPFPTRRLNQQAFIMDLPSSFLLNFPSGLSRNTR</sequence>
<accession>D2ZUE4</accession>
<proteinExistence type="predicted"/>
<evidence type="ECO:0000313" key="1">
    <source>
        <dbReference type="EMBL" id="EFC89329.1"/>
    </source>
</evidence>
<reference evidence="1 2" key="1">
    <citation type="submission" date="2009-10" db="EMBL/GenBank/DDBJ databases">
        <authorList>
            <person name="Weinstock G."/>
            <person name="Sodergren E."/>
            <person name="Clifton S."/>
            <person name="Fulton L."/>
            <person name="Fulton B."/>
            <person name="Courtney L."/>
            <person name="Fronick C."/>
            <person name="Harrison M."/>
            <person name="Strong C."/>
            <person name="Farmer C."/>
            <person name="Delahaunty K."/>
            <person name="Markovic C."/>
            <person name="Hall O."/>
            <person name="Minx P."/>
            <person name="Tomlinson C."/>
            <person name="Mitreva M."/>
            <person name="Nelson J."/>
            <person name="Hou S."/>
            <person name="Wollam A."/>
            <person name="Pepin K.H."/>
            <person name="Johnson M."/>
            <person name="Bhonagiri V."/>
            <person name="Nash W.E."/>
            <person name="Warren W."/>
            <person name="Chinwalla A."/>
            <person name="Mardis E.R."/>
            <person name="Wilson R.K."/>
        </authorList>
    </citation>
    <scope>NUCLEOTIDE SEQUENCE [LARGE SCALE GENOMIC DNA]</scope>
    <source>
        <strain evidence="2">ATCC 25996 / DSM 4631 / NCTC 10774 / M26</strain>
    </source>
</reference>
<protein>
    <submittedName>
        <fullName evidence="1">Uncharacterized protein</fullName>
    </submittedName>
</protein>
<dbReference type="AlphaFoldDB" id="D2ZUE4"/>
<comment type="caution">
    <text evidence="1">The sequence shown here is derived from an EMBL/GenBank/DDBJ whole genome shotgun (WGS) entry which is preliminary data.</text>
</comment>
<dbReference type="STRING" id="546266.NEIMUCOT_04232"/>
<evidence type="ECO:0000313" key="2">
    <source>
        <dbReference type="Proteomes" id="UP000003344"/>
    </source>
</evidence>
<organism evidence="1 2">
    <name type="scientific">Neisseria mucosa (strain ATCC 25996 / DSM 4631 / NCTC 10774 / M26)</name>
    <dbReference type="NCBI Taxonomy" id="546266"/>
    <lineage>
        <taxon>Bacteria</taxon>
        <taxon>Pseudomonadati</taxon>
        <taxon>Pseudomonadota</taxon>
        <taxon>Betaproteobacteria</taxon>
        <taxon>Neisseriales</taxon>
        <taxon>Neisseriaceae</taxon>
        <taxon>Neisseria</taxon>
    </lineage>
</organism>
<name>D2ZUE4_NEIM2</name>
<dbReference type="EMBL" id="ACDX02000003">
    <property type="protein sequence ID" value="EFC89329.1"/>
    <property type="molecule type" value="Genomic_DNA"/>
</dbReference>
<gene>
    <name evidence="1" type="ORF">NEIMUCOT_04232</name>
</gene>